<proteinExistence type="predicted"/>
<sequence length="95" mass="11139">MDLTEELLGNDEELVVEFYDMHEDIAKLLLQYKAKPNAKTNLGWTPLLKDLSSVLLRSSIIHLLEMLRFIFCRHVYSYAFANCLNLLKKFSNKFL</sequence>
<dbReference type="SUPFAM" id="SSF48403">
    <property type="entry name" value="Ankyrin repeat"/>
    <property type="match status" value="1"/>
</dbReference>
<dbReference type="VEuPathDB" id="VectorBase:GPAI031569"/>
<evidence type="ECO:0000313" key="1">
    <source>
        <dbReference type="EnsemblMetazoa" id="GPAI031569-PA"/>
    </source>
</evidence>
<name>A0A1B0A1G4_GLOPL</name>
<dbReference type="EnsemblMetazoa" id="GPAI031569-RA">
    <property type="protein sequence ID" value="GPAI031569-PA"/>
    <property type="gene ID" value="GPAI031569"/>
</dbReference>
<organism evidence="1 2">
    <name type="scientific">Glossina pallidipes</name>
    <name type="common">Tsetse fly</name>
    <dbReference type="NCBI Taxonomy" id="7398"/>
    <lineage>
        <taxon>Eukaryota</taxon>
        <taxon>Metazoa</taxon>
        <taxon>Ecdysozoa</taxon>
        <taxon>Arthropoda</taxon>
        <taxon>Hexapoda</taxon>
        <taxon>Insecta</taxon>
        <taxon>Pterygota</taxon>
        <taxon>Neoptera</taxon>
        <taxon>Endopterygota</taxon>
        <taxon>Diptera</taxon>
        <taxon>Brachycera</taxon>
        <taxon>Muscomorpha</taxon>
        <taxon>Hippoboscoidea</taxon>
        <taxon>Glossinidae</taxon>
        <taxon>Glossina</taxon>
    </lineage>
</organism>
<dbReference type="Proteomes" id="UP000092445">
    <property type="component" value="Unassembled WGS sequence"/>
</dbReference>
<accession>A0A1B0A1G4</accession>
<dbReference type="Gene3D" id="1.25.40.20">
    <property type="entry name" value="Ankyrin repeat-containing domain"/>
    <property type="match status" value="1"/>
</dbReference>
<dbReference type="InterPro" id="IPR036770">
    <property type="entry name" value="Ankyrin_rpt-contain_sf"/>
</dbReference>
<reference evidence="1" key="2">
    <citation type="submission" date="2020-05" db="UniProtKB">
        <authorList>
            <consortium name="EnsemblMetazoa"/>
        </authorList>
    </citation>
    <scope>IDENTIFICATION</scope>
    <source>
        <strain evidence="1">IAEA</strain>
    </source>
</reference>
<protein>
    <submittedName>
        <fullName evidence="1">Uncharacterized protein</fullName>
    </submittedName>
</protein>
<evidence type="ECO:0000313" key="2">
    <source>
        <dbReference type="Proteomes" id="UP000092445"/>
    </source>
</evidence>
<keyword evidence="2" id="KW-1185">Reference proteome</keyword>
<dbReference type="AlphaFoldDB" id="A0A1B0A1G4"/>
<reference evidence="2" key="1">
    <citation type="submission" date="2014-03" db="EMBL/GenBank/DDBJ databases">
        <authorList>
            <person name="Aksoy S."/>
            <person name="Warren W."/>
            <person name="Wilson R.K."/>
        </authorList>
    </citation>
    <scope>NUCLEOTIDE SEQUENCE [LARGE SCALE GENOMIC DNA]</scope>
    <source>
        <strain evidence="2">IAEA</strain>
    </source>
</reference>